<dbReference type="EMBL" id="FOXC01000001">
    <property type="protein sequence ID" value="SFO92873.1"/>
    <property type="molecule type" value="Genomic_DNA"/>
</dbReference>
<sequence length="45" mass="5300">MKIKWQAITEHIILFYAKYNYKGENALWLAIQVLYGKSLVVSAFH</sequence>
<dbReference type="STRING" id="306540.SAMN05421839_101227"/>
<proteinExistence type="predicted"/>
<dbReference type="Proteomes" id="UP000242243">
    <property type="component" value="Unassembled WGS sequence"/>
</dbReference>
<accession>A0A1I5L6S1</accession>
<gene>
    <name evidence="1" type="ORF">SAMN05421839_101227</name>
</gene>
<evidence type="ECO:0000313" key="1">
    <source>
        <dbReference type="EMBL" id="SFO92873.1"/>
    </source>
</evidence>
<evidence type="ECO:0000313" key="2">
    <source>
        <dbReference type="Proteomes" id="UP000242243"/>
    </source>
</evidence>
<dbReference type="AlphaFoldDB" id="A0A1I5L6S1"/>
<reference evidence="1 2" key="1">
    <citation type="submission" date="2016-10" db="EMBL/GenBank/DDBJ databases">
        <authorList>
            <person name="de Groot N.N."/>
        </authorList>
    </citation>
    <scope>NUCLEOTIDE SEQUENCE [LARGE SCALE GENOMIC DNA]</scope>
    <source>
        <strain evidence="1 2">DSM 17073</strain>
    </source>
</reference>
<organism evidence="1 2">
    <name type="scientific">Halolactibacillus halophilus</name>
    <dbReference type="NCBI Taxonomy" id="306540"/>
    <lineage>
        <taxon>Bacteria</taxon>
        <taxon>Bacillati</taxon>
        <taxon>Bacillota</taxon>
        <taxon>Bacilli</taxon>
        <taxon>Bacillales</taxon>
        <taxon>Bacillaceae</taxon>
        <taxon>Halolactibacillus</taxon>
    </lineage>
</organism>
<name>A0A1I5L6S1_9BACI</name>
<protein>
    <submittedName>
        <fullName evidence="1">Uncharacterized protein</fullName>
    </submittedName>
</protein>